<reference evidence="6 8" key="2">
    <citation type="submission" date="2019-03" db="EMBL/GenBank/DDBJ databases">
        <title>Genomic Encyclopedia of Type Strains, Phase IV (KMG-IV): sequencing the most valuable type-strain genomes for metagenomic binning, comparative biology and taxonomic classification.</title>
        <authorList>
            <person name="Goeker M."/>
        </authorList>
    </citation>
    <scope>NUCLEOTIDE SEQUENCE [LARGE SCALE GENOMIC DNA]</scope>
    <source>
        <strain evidence="6 8">DSM 20580</strain>
    </source>
</reference>
<dbReference type="RefSeq" id="WP_166636106.1">
    <property type="nucleotide sequence ID" value="NZ_BJUE01000017.1"/>
</dbReference>
<dbReference type="Pfam" id="PF00005">
    <property type="entry name" value="ABC_tran"/>
    <property type="match status" value="1"/>
</dbReference>
<evidence type="ECO:0000313" key="5">
    <source>
        <dbReference type="EMBL" id="STX08459.1"/>
    </source>
</evidence>
<organism evidence="5 7">
    <name type="scientific">Kurthia zopfii</name>
    <dbReference type="NCBI Taxonomy" id="1650"/>
    <lineage>
        <taxon>Bacteria</taxon>
        <taxon>Bacillati</taxon>
        <taxon>Bacillota</taxon>
        <taxon>Bacilli</taxon>
        <taxon>Bacillales</taxon>
        <taxon>Caryophanaceae</taxon>
        <taxon>Kurthia</taxon>
    </lineage>
</organism>
<dbReference type="SUPFAM" id="SSF52540">
    <property type="entry name" value="P-loop containing nucleoside triphosphate hydrolases"/>
    <property type="match status" value="1"/>
</dbReference>
<dbReference type="Proteomes" id="UP000294641">
    <property type="component" value="Unassembled WGS sequence"/>
</dbReference>
<protein>
    <submittedName>
        <fullName evidence="6">ABC-2 type transport system ATP-binding protein</fullName>
    </submittedName>
    <submittedName>
        <fullName evidence="5">Lipopolysaccharide export system ATP-binding protein LptB</fullName>
        <ecNumber evidence="5">3.6.3.-</ecNumber>
    </submittedName>
</protein>
<dbReference type="Proteomes" id="UP000254330">
    <property type="component" value="Unassembled WGS sequence"/>
</dbReference>
<dbReference type="InterPro" id="IPR003439">
    <property type="entry name" value="ABC_transporter-like_ATP-bd"/>
</dbReference>
<dbReference type="PANTHER" id="PTHR42939:SF1">
    <property type="entry name" value="ABC TRANSPORTER ATP-BINDING PROTEIN ALBC-RELATED"/>
    <property type="match status" value="1"/>
</dbReference>
<name>A0A8B4Q5C7_9BACL</name>
<dbReference type="AlphaFoldDB" id="A0A8B4Q5C7"/>
<accession>A0A8B4Q5C7</accession>
<keyword evidence="2" id="KW-0547">Nucleotide-binding</keyword>
<evidence type="ECO:0000256" key="2">
    <source>
        <dbReference type="ARBA" id="ARBA00022741"/>
    </source>
</evidence>
<dbReference type="EMBL" id="SNZG01000019">
    <property type="protein sequence ID" value="TDR37783.1"/>
    <property type="molecule type" value="Genomic_DNA"/>
</dbReference>
<reference evidence="5 7" key="1">
    <citation type="submission" date="2018-06" db="EMBL/GenBank/DDBJ databases">
        <authorList>
            <consortium name="Pathogen Informatics"/>
            <person name="Doyle S."/>
        </authorList>
    </citation>
    <scope>NUCLEOTIDE SEQUENCE [LARGE SCALE GENOMIC DNA]</scope>
    <source>
        <strain evidence="5 7">NCTC10597</strain>
    </source>
</reference>
<sequence length="285" mass="31768">MKVVEANELKKNYGKKEVLTNVSLSIEGEKIIGLVGRNGEGKSTLLKLISGLIAKDSGELFTFGEEPFDHLFVSANTIYIHPELIFPSGFTVEQICKTAQEFYPFWNQIIATELIKYFGISLKSIPSKLSTGERQAFFTIFGLATRSALTILDEPVNGLDDAKRKDIYRVILKDYMAEPRTMILSSHLVDEMEHLLEEIVILNDGEIVEHCTIEELTNKYKWQHGAAETLVDGIGPIEQNALEGAKRIVGYSGQNNTQMATVKEIYLAVTSNEDGGIDGIYNKTK</sequence>
<keyword evidence="1" id="KW-0813">Transport</keyword>
<feature type="domain" description="ABC transporter" evidence="4">
    <location>
        <begin position="4"/>
        <end position="229"/>
    </location>
</feature>
<evidence type="ECO:0000259" key="4">
    <source>
        <dbReference type="PROSITE" id="PS50893"/>
    </source>
</evidence>
<dbReference type="GO" id="GO:0016887">
    <property type="term" value="F:ATP hydrolysis activity"/>
    <property type="evidence" value="ECO:0007669"/>
    <property type="project" value="InterPro"/>
</dbReference>
<proteinExistence type="predicted"/>
<gene>
    <name evidence="5" type="primary">lptB_1</name>
    <name evidence="6" type="ORF">DFR61_11919</name>
    <name evidence="5" type="ORF">NCTC10597_00118</name>
</gene>
<keyword evidence="8" id="KW-1185">Reference proteome</keyword>
<evidence type="ECO:0000256" key="1">
    <source>
        <dbReference type="ARBA" id="ARBA00022448"/>
    </source>
</evidence>
<evidence type="ECO:0000313" key="6">
    <source>
        <dbReference type="EMBL" id="TDR37783.1"/>
    </source>
</evidence>
<dbReference type="EMBL" id="UGNP01000001">
    <property type="protein sequence ID" value="STX08459.1"/>
    <property type="molecule type" value="Genomic_DNA"/>
</dbReference>
<dbReference type="Gene3D" id="3.40.50.300">
    <property type="entry name" value="P-loop containing nucleotide triphosphate hydrolases"/>
    <property type="match status" value="1"/>
</dbReference>
<dbReference type="PROSITE" id="PS50893">
    <property type="entry name" value="ABC_TRANSPORTER_2"/>
    <property type="match status" value="1"/>
</dbReference>
<evidence type="ECO:0000256" key="3">
    <source>
        <dbReference type="ARBA" id="ARBA00022840"/>
    </source>
</evidence>
<dbReference type="PANTHER" id="PTHR42939">
    <property type="entry name" value="ABC TRANSPORTER ATP-BINDING PROTEIN ALBC-RELATED"/>
    <property type="match status" value="1"/>
</dbReference>
<dbReference type="InterPro" id="IPR027417">
    <property type="entry name" value="P-loop_NTPase"/>
</dbReference>
<evidence type="ECO:0000313" key="8">
    <source>
        <dbReference type="Proteomes" id="UP000294641"/>
    </source>
</evidence>
<keyword evidence="3 5" id="KW-0067">ATP-binding</keyword>
<dbReference type="EC" id="3.6.3.-" evidence="5"/>
<comment type="caution">
    <text evidence="5">The sequence shown here is derived from an EMBL/GenBank/DDBJ whole genome shotgun (WGS) entry which is preliminary data.</text>
</comment>
<evidence type="ECO:0000313" key="7">
    <source>
        <dbReference type="Proteomes" id="UP000254330"/>
    </source>
</evidence>
<dbReference type="InterPro" id="IPR051782">
    <property type="entry name" value="ABC_Transporter_VariousFunc"/>
</dbReference>
<keyword evidence="5" id="KW-0378">Hydrolase</keyword>
<dbReference type="GO" id="GO:0005524">
    <property type="term" value="F:ATP binding"/>
    <property type="evidence" value="ECO:0007669"/>
    <property type="project" value="UniProtKB-KW"/>
</dbReference>